<reference evidence="5 6" key="1">
    <citation type="submission" date="2018-06" db="EMBL/GenBank/DDBJ databases">
        <title>Complete Genomes of Monosporascus.</title>
        <authorList>
            <person name="Robinson A.J."/>
            <person name="Natvig D.O."/>
        </authorList>
    </citation>
    <scope>NUCLEOTIDE SEQUENCE [LARGE SCALE GENOMIC DNA]</scope>
    <source>
        <strain evidence="5 6">CBS 609.92</strain>
    </source>
</reference>
<proteinExistence type="inferred from homology"/>
<gene>
    <name evidence="5" type="ORF">DL762_009757</name>
</gene>
<feature type="compositionally biased region" description="Polar residues" evidence="2">
    <location>
        <begin position="146"/>
        <end position="157"/>
    </location>
</feature>
<evidence type="ECO:0008006" key="7">
    <source>
        <dbReference type="Google" id="ProtNLM"/>
    </source>
</evidence>
<feature type="compositionally biased region" description="Basic and acidic residues" evidence="2">
    <location>
        <begin position="126"/>
        <end position="137"/>
    </location>
</feature>
<evidence type="ECO:0000313" key="6">
    <source>
        <dbReference type="Proteomes" id="UP000294003"/>
    </source>
</evidence>
<feature type="compositionally biased region" description="Low complexity" evidence="2">
    <location>
        <begin position="233"/>
        <end position="243"/>
    </location>
</feature>
<evidence type="ECO:0000256" key="1">
    <source>
        <dbReference type="ARBA" id="ARBA00009953"/>
    </source>
</evidence>
<protein>
    <recommendedName>
        <fullName evidence="7">RNA polymerase II-associated protein RBA50</fullName>
    </recommendedName>
</protein>
<dbReference type="PANTHER" id="PTHR21483">
    <property type="entry name" value="RNA POLYMERASE II-ASSOCIATED PROTEIN 1"/>
    <property type="match status" value="1"/>
</dbReference>
<feature type="compositionally biased region" description="Polar residues" evidence="2">
    <location>
        <begin position="172"/>
        <end position="182"/>
    </location>
</feature>
<feature type="domain" description="RPAP1 N-terminal" evidence="4">
    <location>
        <begin position="90"/>
        <end position="135"/>
    </location>
</feature>
<feature type="compositionally biased region" description="Acidic residues" evidence="2">
    <location>
        <begin position="187"/>
        <end position="198"/>
    </location>
</feature>
<dbReference type="InterPro" id="IPR039913">
    <property type="entry name" value="RPAP1/Rba50"/>
</dbReference>
<organism evidence="5 6">
    <name type="scientific">Monosporascus cannonballus</name>
    <dbReference type="NCBI Taxonomy" id="155416"/>
    <lineage>
        <taxon>Eukaryota</taxon>
        <taxon>Fungi</taxon>
        <taxon>Dikarya</taxon>
        <taxon>Ascomycota</taxon>
        <taxon>Pezizomycotina</taxon>
        <taxon>Sordariomycetes</taxon>
        <taxon>Xylariomycetidae</taxon>
        <taxon>Xylariales</taxon>
        <taxon>Xylariales incertae sedis</taxon>
        <taxon>Monosporascus</taxon>
    </lineage>
</organism>
<feature type="compositionally biased region" description="Basic residues" evidence="2">
    <location>
        <begin position="36"/>
        <end position="49"/>
    </location>
</feature>
<comment type="similarity">
    <text evidence="1">Belongs to the RPAP1 family.</text>
</comment>
<evidence type="ECO:0000313" key="5">
    <source>
        <dbReference type="EMBL" id="RYO76598.1"/>
    </source>
</evidence>
<keyword evidence="6" id="KW-1185">Reference proteome</keyword>
<dbReference type="PANTHER" id="PTHR21483:SF18">
    <property type="entry name" value="RNA POLYMERASE II-ASSOCIATED PROTEIN 1"/>
    <property type="match status" value="1"/>
</dbReference>
<comment type="caution">
    <text evidence="5">The sequence shown here is derived from an EMBL/GenBank/DDBJ whole genome shotgun (WGS) entry which is preliminary data.</text>
</comment>
<dbReference type="InterPro" id="IPR013930">
    <property type="entry name" value="RPAP1_N"/>
</dbReference>
<feature type="compositionally biased region" description="Basic and acidic residues" evidence="2">
    <location>
        <begin position="84"/>
        <end position="98"/>
    </location>
</feature>
<sequence length="471" mass="51800">MDSTLLISDVKEKEATEPKAPSFPHVKPSGSGFPEHKKRTKISAFKQKRQGLEPRQPKPQPPGNPSRENNGARPPAPYAPDENVQEKERRRIDRENSERLASMSPEEIEAARQELFGSLDPSTLERLLKRANLDEGKGPSPFDSPEQMSQTDSTTPQEKQDAPEITTDDTLRPNNTTSSRNLKATVEDEDEGQDEQEVPEPTARTPSKRVHFAAPETPEPISANEQQPPHQKPNSTPTNPSPNIDDAAPPVPPTEHILHNTDPTITRPHWPQPPQPSDIDPHDPNFLEELHRKYFPSLPADPSKLAWMAPIPTPNSAADLDSPYHPSQASIPASQLRFDFRGALLPPRVSRAVPATKGLHHHGEAPEAAGYTVPELSRLARSAVPGQRCVAYQTLGRVLYRLGRGEFGAPGAGSVADAVWALCGEGAVLRSLYDEASIEEGRGHRSARAFAIEAVWLFEKGGWGERVRRGK</sequence>
<evidence type="ECO:0000259" key="4">
    <source>
        <dbReference type="Pfam" id="PF08621"/>
    </source>
</evidence>
<dbReference type="EMBL" id="QJNS01000573">
    <property type="protein sequence ID" value="RYO76598.1"/>
    <property type="molecule type" value="Genomic_DNA"/>
</dbReference>
<dbReference type="Pfam" id="PF08621">
    <property type="entry name" value="RPAP1_N"/>
    <property type="match status" value="1"/>
</dbReference>
<dbReference type="InterPro" id="IPR013929">
    <property type="entry name" value="RPAP1_C"/>
</dbReference>
<accession>A0ABY0GSG5</accession>
<feature type="domain" description="RPAP1 C-terminal" evidence="3">
    <location>
        <begin position="335"/>
        <end position="402"/>
    </location>
</feature>
<feature type="region of interest" description="Disordered" evidence="2">
    <location>
        <begin position="1"/>
        <end position="285"/>
    </location>
</feature>
<evidence type="ECO:0000259" key="3">
    <source>
        <dbReference type="Pfam" id="PF08620"/>
    </source>
</evidence>
<evidence type="ECO:0000256" key="2">
    <source>
        <dbReference type="SAM" id="MobiDB-lite"/>
    </source>
</evidence>
<dbReference type="Proteomes" id="UP000294003">
    <property type="component" value="Unassembled WGS sequence"/>
</dbReference>
<name>A0ABY0GSG5_9PEZI</name>
<dbReference type="Pfam" id="PF08620">
    <property type="entry name" value="RPAP1_C"/>
    <property type="match status" value="1"/>
</dbReference>